<evidence type="ECO:0000256" key="1">
    <source>
        <dbReference type="ARBA" id="ARBA00022837"/>
    </source>
</evidence>
<evidence type="ECO:0000313" key="4">
    <source>
        <dbReference type="Proteomes" id="UP000023152"/>
    </source>
</evidence>
<accession>X6NMB6</accession>
<protein>
    <recommendedName>
        <fullName evidence="2">EF-hand domain-containing protein</fullName>
    </recommendedName>
</protein>
<organism evidence="3 4">
    <name type="scientific">Reticulomyxa filosa</name>
    <dbReference type="NCBI Taxonomy" id="46433"/>
    <lineage>
        <taxon>Eukaryota</taxon>
        <taxon>Sar</taxon>
        <taxon>Rhizaria</taxon>
        <taxon>Retaria</taxon>
        <taxon>Foraminifera</taxon>
        <taxon>Monothalamids</taxon>
        <taxon>Reticulomyxidae</taxon>
        <taxon>Reticulomyxa</taxon>
    </lineage>
</organism>
<evidence type="ECO:0000259" key="2">
    <source>
        <dbReference type="PROSITE" id="PS50222"/>
    </source>
</evidence>
<comment type="caution">
    <text evidence="3">The sequence shown here is derived from an EMBL/GenBank/DDBJ whole genome shotgun (WGS) entry which is preliminary data.</text>
</comment>
<evidence type="ECO:0000313" key="3">
    <source>
        <dbReference type="EMBL" id="ETO27161.1"/>
    </source>
</evidence>
<dbReference type="PROSITE" id="PS50222">
    <property type="entry name" value="EF_HAND_2"/>
    <property type="match status" value="1"/>
</dbReference>
<dbReference type="PROSITE" id="PS00018">
    <property type="entry name" value="EF_HAND_1"/>
    <property type="match status" value="1"/>
</dbReference>
<dbReference type="EMBL" id="ASPP01007422">
    <property type="protein sequence ID" value="ETO27161.1"/>
    <property type="molecule type" value="Genomic_DNA"/>
</dbReference>
<feature type="domain" description="EF-hand" evidence="2">
    <location>
        <begin position="97"/>
        <end position="132"/>
    </location>
</feature>
<dbReference type="AlphaFoldDB" id="X6NMB6"/>
<keyword evidence="1" id="KW-0106">Calcium</keyword>
<dbReference type="SUPFAM" id="SSF47473">
    <property type="entry name" value="EF-hand"/>
    <property type="match status" value="1"/>
</dbReference>
<dbReference type="Gene3D" id="1.10.238.10">
    <property type="entry name" value="EF-hand"/>
    <property type="match status" value="1"/>
</dbReference>
<keyword evidence="4" id="KW-1185">Reference proteome</keyword>
<dbReference type="InterPro" id="IPR018247">
    <property type="entry name" value="EF_Hand_1_Ca_BS"/>
</dbReference>
<dbReference type="InterPro" id="IPR002048">
    <property type="entry name" value="EF_hand_dom"/>
</dbReference>
<dbReference type="InterPro" id="IPR011992">
    <property type="entry name" value="EF-hand-dom_pair"/>
</dbReference>
<dbReference type="GO" id="GO:0005509">
    <property type="term" value="F:calcium ion binding"/>
    <property type="evidence" value="ECO:0007669"/>
    <property type="project" value="InterPro"/>
</dbReference>
<gene>
    <name evidence="3" type="ORF">RFI_09972</name>
</gene>
<proteinExistence type="predicted"/>
<sequence length="177" mass="20985">MKKRIVWHEKRNEQYFLQLTIMEDSVKDKTFAQGTFSARNIFANKEGQVFEKKLPLTKTQIELDKALSLRSLEEQENAKSELGLLLISGQLHPRAKVQERYYEAIVNYYDENKNGQLEKSEVQKLLLSLDIPEDPEVFFRKYDEDANDVWSKEEIINMLKDYDFQRSPWLSLALEKF</sequence>
<reference evidence="3 4" key="1">
    <citation type="journal article" date="2013" name="Curr. Biol.">
        <title>The Genome of the Foraminiferan Reticulomyxa filosa.</title>
        <authorList>
            <person name="Glockner G."/>
            <person name="Hulsmann N."/>
            <person name="Schleicher M."/>
            <person name="Noegel A.A."/>
            <person name="Eichinger L."/>
            <person name="Gallinger C."/>
            <person name="Pawlowski J."/>
            <person name="Sierra R."/>
            <person name="Euteneuer U."/>
            <person name="Pillet L."/>
            <person name="Moustafa A."/>
            <person name="Platzer M."/>
            <person name="Groth M."/>
            <person name="Szafranski K."/>
            <person name="Schliwa M."/>
        </authorList>
    </citation>
    <scope>NUCLEOTIDE SEQUENCE [LARGE SCALE GENOMIC DNA]</scope>
</reference>
<name>X6NMB6_RETFI</name>
<dbReference type="Proteomes" id="UP000023152">
    <property type="component" value="Unassembled WGS sequence"/>
</dbReference>